<evidence type="ECO:0000259" key="3">
    <source>
        <dbReference type="Pfam" id="PF23666"/>
    </source>
</evidence>
<dbReference type="InterPro" id="IPR025195">
    <property type="entry name" value="GTA_TIM_dom"/>
</dbReference>
<dbReference type="Gene3D" id="3.20.20.80">
    <property type="entry name" value="Glycosidases"/>
    <property type="match status" value="1"/>
</dbReference>
<organism evidence="4 5">
    <name type="scientific">Halovulum dunhuangense</name>
    <dbReference type="NCBI Taxonomy" id="1505036"/>
    <lineage>
        <taxon>Bacteria</taxon>
        <taxon>Pseudomonadati</taxon>
        <taxon>Pseudomonadota</taxon>
        <taxon>Alphaproteobacteria</taxon>
        <taxon>Rhodobacterales</taxon>
        <taxon>Paracoccaceae</taxon>
        <taxon>Halovulum</taxon>
    </lineage>
</organism>
<evidence type="ECO:0000259" key="2">
    <source>
        <dbReference type="Pfam" id="PF13550"/>
    </source>
</evidence>
<dbReference type="Pfam" id="PF23666">
    <property type="entry name" value="Rcc01698_C"/>
    <property type="match status" value="1"/>
</dbReference>
<keyword evidence="5" id="KW-1185">Reference proteome</keyword>
<evidence type="ECO:0000313" key="4">
    <source>
        <dbReference type="EMBL" id="NNU81916.1"/>
    </source>
</evidence>
<dbReference type="InterPro" id="IPR056490">
    <property type="entry name" value="Rcc01698_C"/>
</dbReference>
<dbReference type="Proteomes" id="UP000572377">
    <property type="component" value="Unassembled WGS sequence"/>
</dbReference>
<name>A0A849L6A5_9RHOB</name>
<gene>
    <name evidence="4" type="ORF">HMH01_15875</name>
</gene>
<dbReference type="SUPFAM" id="SSF51445">
    <property type="entry name" value="(Trans)glycosidases"/>
    <property type="match status" value="1"/>
</dbReference>
<feature type="domain" description="Tip attachment protein J" evidence="2">
    <location>
        <begin position="795"/>
        <end position="955"/>
    </location>
</feature>
<feature type="domain" description="Rcc01698-like C-terminal" evidence="3">
    <location>
        <begin position="1045"/>
        <end position="1144"/>
    </location>
</feature>
<accession>A0A849L6A5</accession>
<feature type="domain" description="GTA TIM-barrel-like" evidence="1">
    <location>
        <begin position="438"/>
        <end position="734"/>
    </location>
</feature>
<dbReference type="InterPro" id="IPR032876">
    <property type="entry name" value="J_dom"/>
</dbReference>
<comment type="caution">
    <text evidence="4">The sequence shown here is derived from an EMBL/GenBank/DDBJ whole genome shotgun (WGS) entry which is preliminary data.</text>
</comment>
<evidence type="ECO:0000313" key="5">
    <source>
        <dbReference type="Proteomes" id="UP000572377"/>
    </source>
</evidence>
<dbReference type="Pfam" id="PF13550">
    <property type="entry name" value="Phage-tail_3"/>
    <property type="match status" value="1"/>
</dbReference>
<dbReference type="Pfam" id="PF13547">
    <property type="entry name" value="GTA_TIM"/>
    <property type="match status" value="1"/>
</dbReference>
<dbReference type="RefSeq" id="WP_171326771.1">
    <property type="nucleotide sequence ID" value="NZ_JABFBC010000003.1"/>
</dbReference>
<reference evidence="4 5" key="1">
    <citation type="submission" date="2020-05" db="EMBL/GenBank/DDBJ databases">
        <title>Gimesia benthica sp. nov., a novel planctomycete isolated from a deep-sea water sample of the Northwest Indian Ocean.</title>
        <authorList>
            <person name="Wang J."/>
            <person name="Ruan C."/>
            <person name="Song L."/>
            <person name="Zhu Y."/>
            <person name="Li A."/>
            <person name="Zheng X."/>
            <person name="Wang L."/>
            <person name="Lu Z."/>
            <person name="Huang Y."/>
            <person name="Du W."/>
            <person name="Zhou Y."/>
            <person name="Huang L."/>
            <person name="Dai X."/>
        </authorList>
    </citation>
    <scope>NUCLEOTIDE SEQUENCE [LARGE SCALE GENOMIC DNA]</scope>
    <source>
        <strain evidence="4 5">YYQ-30</strain>
    </source>
</reference>
<sequence length="1299" mass="138151">MATVILAAAGGAFGASLGGGVLGLSSAVIGKAAGAMLGAVIDGQVFGVGARTMEVGRRDRLRVMGAREGAPVPRLLGQMRLSGQVIWSSRFVEHVATSGGGKGASAPERRDYSYSVSLAIALCEGEVARIGRIWADGQVIDGSLLDLRLYPGSETQLPDPLIAAAFADGQAPAYRGTAYVVIENLGLGPFGNRIPQFGFEVMRAAGDAPQEPVRNVSAVALVPGTGEYALATEPVSFALGKGESRVLNVNNDQGRADADLAIDNLVAELPACRAVSLVVSWFGSDLRCGSCRIEPKVEQSAHDGVEMPWRVAGLGRAEAAVVGQVEGRPGFGGTPADASVVQAIARLKEAGQAVMFYPFLLMDIRAGNGLPDPWSDAAEQPAVPWRGRITGSVAPGRAGSPDRTAQAGAEVAAFLGQAVPADFAVIDGEVVYDGPAEWSWRRFILHYAHLCAAAGGVDAFCIGSELRGLTQLRDGPTSFPMVAGLRALAADVRAVLGAGTKISYAADWSEYFGYHPADGSGDVYHHLDPLWADPAVDFVGIDNYMPLSDWREGEDHADAAYGAIHDPGYLRANIEGGEGYDWYYASAAERDAQLRRPIEDGAHGEPWVFRPKDLRNWWGRRHFDRPGGARQAVPTDWQPEMKPIWFTEYGCPAVDKGTNQPNVFFDPGSSESALPHYSTGGQDRYIQRCYLKAVQDHWGDPAHNPSSRAYEGRMIDMGRAFAWAWDARPWPDFPRRGDVWSDGPNHALGHWLSGRTHMVALSDAVREICARAGLADVDVAGLHGLLQGYSVEAVESARDSLEPLMLAHGFEAHERDGRLVFRNRGAGVVRTLDPARLAVGGDAPRLALSRVPEAEVPRRVRVGFVHAGQDYQPVGTEAQAAGAAALPVAGADLPVVLDQAEARVVAERWLAETEVARDRISLSLPPSDGDLGPGDVIALPLEAGIARFRIDRVEDTLARRIEAVRVEADLHRPVPLVPELVRQGGVNTEGPPLVELLDLPLVGPRAEAHAPLIAALKVPWSGPLVVHAAAQDHDHAPVAEIRAPSVMGTTLEPLAAALPGRWAEQGVELAVAGGALQSRLASEVLNGANLAALRHGGLGDWEVIQFRDAVLVGPGRYRLAGLLRGQAGTEPVMPPVWPAGTDFVLLSGAAVEVPLALERLGQARHYRVGPAGRPLGDRRVAHLVATCEGVGLRPWAPVHLRAGRAADGAIALGWIRRTRLAGDAWERAEVPLAEQAERYALRVLTGGAVVREAEVGAPAFRYSAAMQAVDGIMGAVAFEVAQISDLYGPGLWARMEFDG</sequence>
<dbReference type="InterPro" id="IPR017853">
    <property type="entry name" value="GH"/>
</dbReference>
<dbReference type="CDD" id="cd19607">
    <property type="entry name" value="GTA_TIM-barrel-like"/>
    <property type="match status" value="1"/>
</dbReference>
<protein>
    <submittedName>
        <fullName evidence="4">Host specificity protein</fullName>
    </submittedName>
</protein>
<proteinExistence type="predicted"/>
<dbReference type="EMBL" id="JABFBC010000003">
    <property type="protein sequence ID" value="NNU81916.1"/>
    <property type="molecule type" value="Genomic_DNA"/>
</dbReference>
<evidence type="ECO:0000259" key="1">
    <source>
        <dbReference type="Pfam" id="PF13547"/>
    </source>
</evidence>